<evidence type="ECO:0000313" key="2">
    <source>
        <dbReference type="EMBL" id="GIM93171.1"/>
    </source>
</evidence>
<feature type="transmembrane region" description="Helical" evidence="1">
    <location>
        <begin position="159"/>
        <end position="181"/>
    </location>
</feature>
<name>A0A919W8C7_9ACTN</name>
<dbReference type="AlphaFoldDB" id="A0A919W8C7"/>
<evidence type="ECO:0000256" key="1">
    <source>
        <dbReference type="SAM" id="Phobius"/>
    </source>
</evidence>
<dbReference type="EMBL" id="BOQN01000064">
    <property type="protein sequence ID" value="GIM93171.1"/>
    <property type="molecule type" value="Genomic_DNA"/>
</dbReference>
<organism evidence="2 3">
    <name type="scientific">Paractinoplanes toevensis</name>
    <dbReference type="NCBI Taxonomy" id="571911"/>
    <lineage>
        <taxon>Bacteria</taxon>
        <taxon>Bacillati</taxon>
        <taxon>Actinomycetota</taxon>
        <taxon>Actinomycetes</taxon>
        <taxon>Micromonosporales</taxon>
        <taxon>Micromonosporaceae</taxon>
        <taxon>Paractinoplanes</taxon>
    </lineage>
</organism>
<proteinExistence type="predicted"/>
<feature type="transmembrane region" description="Helical" evidence="1">
    <location>
        <begin position="114"/>
        <end position="139"/>
    </location>
</feature>
<feature type="transmembrane region" description="Helical" evidence="1">
    <location>
        <begin position="20"/>
        <end position="45"/>
    </location>
</feature>
<feature type="transmembrane region" description="Helical" evidence="1">
    <location>
        <begin position="67"/>
        <end position="93"/>
    </location>
</feature>
<keyword evidence="1" id="KW-0812">Transmembrane</keyword>
<protein>
    <submittedName>
        <fullName evidence="2">Uncharacterized protein</fullName>
    </submittedName>
</protein>
<feature type="transmembrane region" description="Helical" evidence="1">
    <location>
        <begin position="229"/>
        <end position="251"/>
    </location>
</feature>
<gene>
    <name evidence="2" type="ORF">Ato02nite_049640</name>
</gene>
<dbReference type="RefSeq" id="WP_213009005.1">
    <property type="nucleotide sequence ID" value="NZ_BOQN01000064.1"/>
</dbReference>
<comment type="caution">
    <text evidence="2">The sequence shown here is derived from an EMBL/GenBank/DDBJ whole genome shotgun (WGS) entry which is preliminary data.</text>
</comment>
<evidence type="ECO:0000313" key="3">
    <source>
        <dbReference type="Proteomes" id="UP000677082"/>
    </source>
</evidence>
<reference evidence="2 3" key="1">
    <citation type="submission" date="2021-03" db="EMBL/GenBank/DDBJ databases">
        <title>Whole genome shotgun sequence of Actinoplanes toevensis NBRC 105298.</title>
        <authorList>
            <person name="Komaki H."/>
            <person name="Tamura T."/>
        </authorList>
    </citation>
    <scope>NUCLEOTIDE SEQUENCE [LARGE SCALE GENOMIC DNA]</scope>
    <source>
        <strain evidence="2 3">NBRC 105298</strain>
    </source>
</reference>
<keyword evidence="1" id="KW-0472">Membrane</keyword>
<sequence>MNPTSLLRLELVRWIRTHRLIGLVGLFVLLGLCLPIMAANLAWLLEHSPETRALAAGLPSPTAADGIAAYVAQVSQLGMVVLIVAIAGPLSPYSSRAAGLYHWSLARGTRYGRLPASATLLLPRFAVAAAATVLVYLLGMAGAWYETTVLIGAPDPGDLLAGTALGCLYLVWVGAVVTLIGARAAGQIVTASLSVLVVLVAGVARQAPFIGTAMPARLLTGAAVDVTDYLPAVGVTLASTVALLAGAVVILDRREL</sequence>
<keyword evidence="1" id="KW-1133">Transmembrane helix</keyword>
<feature type="transmembrane region" description="Helical" evidence="1">
    <location>
        <begin position="188"/>
        <end position="209"/>
    </location>
</feature>
<dbReference type="Proteomes" id="UP000677082">
    <property type="component" value="Unassembled WGS sequence"/>
</dbReference>
<accession>A0A919W8C7</accession>
<keyword evidence="3" id="KW-1185">Reference proteome</keyword>